<dbReference type="Pfam" id="PF02624">
    <property type="entry name" value="YcaO"/>
    <property type="match status" value="1"/>
</dbReference>
<accession>A0ABU2JND1</accession>
<sequence>MLDSATPGRAAGQQFGERTHSVERAWLHGLAAADELGLAARHTPVPETEPDAWRCVLRRHGTPARLGEGHGKGAEGPARVGALFAALAHHLSGDVPDWPGTRLRQAHALPIGEPARDQAVARLRDEPDAPLLCLPYRSLTGVDLLDLPVFLATPDYLDLAAPARAALGDQHGYRTVRRYASPVGWAAGCTPEEATVHALTQVVERDAAARVLTERLGPAGAAPLRVLEPRSLPCPLSALLRGAEERLGQRVALLEITAETGIPAYWAWTPSPPGAPDRLRGLGASLSPYLAVERALHELIASQAVLVARPPAARRPGPVRCPRFDLAPALRVARHVPFLDAEAPATPEAHLAALLGRLGQAGLTAWSWARYTSPHLSVIHVAVPGARRLPAADDGQADQADRADLAGTPGQVRLDATSG</sequence>
<comment type="caution">
    <text evidence="3">The sequence shown here is derived from an EMBL/GenBank/DDBJ whole genome shotgun (WGS) entry which is preliminary data.</text>
</comment>
<gene>
    <name evidence="3" type="ORF">RM844_09345</name>
</gene>
<keyword evidence="4" id="KW-1185">Reference proteome</keyword>
<dbReference type="PROSITE" id="PS51664">
    <property type="entry name" value="YCAO"/>
    <property type="match status" value="1"/>
</dbReference>
<dbReference type="InterPro" id="IPR003776">
    <property type="entry name" value="YcaO-like_dom"/>
</dbReference>
<dbReference type="Proteomes" id="UP001183410">
    <property type="component" value="Unassembled WGS sequence"/>
</dbReference>
<feature type="domain" description="YcaO" evidence="2">
    <location>
        <begin position="69"/>
        <end position="419"/>
    </location>
</feature>
<dbReference type="RefSeq" id="WP_311666516.1">
    <property type="nucleotide sequence ID" value="NZ_JAVREO010000004.1"/>
</dbReference>
<dbReference type="EMBL" id="JAVREO010000004">
    <property type="protein sequence ID" value="MDT0266501.1"/>
    <property type="molecule type" value="Genomic_DNA"/>
</dbReference>
<evidence type="ECO:0000313" key="4">
    <source>
        <dbReference type="Proteomes" id="UP001183410"/>
    </source>
</evidence>
<protein>
    <submittedName>
        <fullName evidence="3">YcaO-like family protein</fullName>
    </submittedName>
</protein>
<evidence type="ECO:0000256" key="1">
    <source>
        <dbReference type="SAM" id="MobiDB-lite"/>
    </source>
</evidence>
<dbReference type="Gene3D" id="3.30.1330.230">
    <property type="match status" value="1"/>
</dbReference>
<dbReference type="PANTHER" id="PTHR37809">
    <property type="entry name" value="RIBOSOMAL PROTEIN S12 METHYLTHIOTRANSFERASE ACCESSORY FACTOR YCAO"/>
    <property type="match status" value="1"/>
</dbReference>
<feature type="region of interest" description="Disordered" evidence="1">
    <location>
        <begin position="391"/>
        <end position="419"/>
    </location>
</feature>
<dbReference type="PANTHER" id="PTHR37809:SF1">
    <property type="entry name" value="RIBOSOMAL PROTEIN S12 METHYLTHIOTRANSFERASE ACCESSORY FACTOR YCAO"/>
    <property type="match status" value="1"/>
</dbReference>
<reference evidence="4" key="1">
    <citation type="submission" date="2023-07" db="EMBL/GenBank/DDBJ databases">
        <title>30 novel species of actinomycetes from the DSMZ collection.</title>
        <authorList>
            <person name="Nouioui I."/>
        </authorList>
    </citation>
    <scope>NUCLEOTIDE SEQUENCE [LARGE SCALE GENOMIC DNA]</scope>
    <source>
        <strain evidence="4">DSM 44915</strain>
    </source>
</reference>
<proteinExistence type="predicted"/>
<evidence type="ECO:0000259" key="2">
    <source>
        <dbReference type="PROSITE" id="PS51664"/>
    </source>
</evidence>
<name>A0ABU2JND1_9ACTN</name>
<evidence type="ECO:0000313" key="3">
    <source>
        <dbReference type="EMBL" id="MDT0266501.1"/>
    </source>
</evidence>
<organism evidence="3 4">
    <name type="scientific">Streptomyces chisholmiae</name>
    <dbReference type="NCBI Taxonomy" id="3075540"/>
    <lineage>
        <taxon>Bacteria</taxon>
        <taxon>Bacillati</taxon>
        <taxon>Actinomycetota</taxon>
        <taxon>Actinomycetes</taxon>
        <taxon>Kitasatosporales</taxon>
        <taxon>Streptomycetaceae</taxon>
        <taxon>Streptomyces</taxon>
    </lineage>
</organism>